<dbReference type="EMBL" id="MZNU01000045">
    <property type="protein sequence ID" value="OWP06516.1"/>
    <property type="molecule type" value="Genomic_DNA"/>
</dbReference>
<keyword evidence="3" id="KW-1185">Reference proteome</keyword>
<name>A0A218ZH77_9HELO</name>
<protein>
    <submittedName>
        <fullName evidence="2">Uncharacterized protein</fullName>
    </submittedName>
</protein>
<proteinExistence type="predicted"/>
<dbReference type="Proteomes" id="UP000242519">
    <property type="component" value="Unassembled WGS sequence"/>
</dbReference>
<comment type="caution">
    <text evidence="2">The sequence shown here is derived from an EMBL/GenBank/DDBJ whole genome shotgun (WGS) entry which is preliminary data.</text>
</comment>
<sequence>MVFQVSVRGDLGPTKFHSKKIGSLKSLPKRPTCEISSGQHSRRLDKLRPVARQQFQGHEGWVTGDIELVRFWLAWSSYGNASNDKASRSAGAETARQREDCCTWTAPNRPPEEADRHLSPPSASPNSLDTSRITVNGWLELLEQVAAGEEASLSSDANQETKMQTPRMSCWARVDGCRETIPSKFEELENPQGERGLQRGPSSVAISNLWSSSNL</sequence>
<evidence type="ECO:0000313" key="3">
    <source>
        <dbReference type="Proteomes" id="UP000242519"/>
    </source>
</evidence>
<feature type="region of interest" description="Disordered" evidence="1">
    <location>
        <begin position="82"/>
        <end position="130"/>
    </location>
</feature>
<evidence type="ECO:0000313" key="2">
    <source>
        <dbReference type="EMBL" id="OWP06516.1"/>
    </source>
</evidence>
<dbReference type="AlphaFoldDB" id="A0A218ZH77"/>
<accession>A0A218ZH77</accession>
<reference evidence="2 3" key="1">
    <citation type="submission" date="2017-04" db="EMBL/GenBank/DDBJ databases">
        <title>Draft genome sequence of Marssonina coronaria NL1: causal agent of apple blotch.</title>
        <authorList>
            <person name="Cheng Q."/>
        </authorList>
    </citation>
    <scope>NUCLEOTIDE SEQUENCE [LARGE SCALE GENOMIC DNA]</scope>
    <source>
        <strain evidence="2 3">NL1</strain>
    </source>
</reference>
<gene>
    <name evidence="2" type="ORF">B2J93_7066</name>
</gene>
<organism evidence="2 3">
    <name type="scientific">Diplocarpon coronariae</name>
    <dbReference type="NCBI Taxonomy" id="2795749"/>
    <lineage>
        <taxon>Eukaryota</taxon>
        <taxon>Fungi</taxon>
        <taxon>Dikarya</taxon>
        <taxon>Ascomycota</taxon>
        <taxon>Pezizomycotina</taxon>
        <taxon>Leotiomycetes</taxon>
        <taxon>Helotiales</taxon>
        <taxon>Drepanopezizaceae</taxon>
        <taxon>Diplocarpon</taxon>
    </lineage>
</organism>
<dbReference type="InParanoid" id="A0A218ZH77"/>
<evidence type="ECO:0000256" key="1">
    <source>
        <dbReference type="SAM" id="MobiDB-lite"/>
    </source>
</evidence>